<dbReference type="Proteomes" id="UP001189429">
    <property type="component" value="Unassembled WGS sequence"/>
</dbReference>
<organism evidence="3 4">
    <name type="scientific">Prorocentrum cordatum</name>
    <dbReference type="NCBI Taxonomy" id="2364126"/>
    <lineage>
        <taxon>Eukaryota</taxon>
        <taxon>Sar</taxon>
        <taxon>Alveolata</taxon>
        <taxon>Dinophyceae</taxon>
        <taxon>Prorocentrales</taxon>
        <taxon>Prorocentraceae</taxon>
        <taxon>Prorocentrum</taxon>
    </lineage>
</organism>
<evidence type="ECO:0000259" key="2">
    <source>
        <dbReference type="Pfam" id="PF00487"/>
    </source>
</evidence>
<feature type="transmembrane region" description="Helical" evidence="1">
    <location>
        <begin position="28"/>
        <end position="46"/>
    </location>
</feature>
<evidence type="ECO:0000313" key="3">
    <source>
        <dbReference type="EMBL" id="CAK0815893.1"/>
    </source>
</evidence>
<keyword evidence="1" id="KW-1133">Transmembrane helix</keyword>
<proteinExistence type="predicted"/>
<keyword evidence="1" id="KW-0812">Transmembrane</keyword>
<comment type="caution">
    <text evidence="3">The sequence shown here is derived from an EMBL/GenBank/DDBJ whole genome shotgun (WGS) entry which is preliminary data.</text>
</comment>
<gene>
    <name evidence="3" type="ORF">PCOR1329_LOCUS19025</name>
</gene>
<accession>A0ABN9RAF0</accession>
<dbReference type="Pfam" id="PF00487">
    <property type="entry name" value="FA_desaturase"/>
    <property type="match status" value="1"/>
</dbReference>
<keyword evidence="1" id="KW-0472">Membrane</keyword>
<dbReference type="PANTHER" id="PTHR36459">
    <property type="entry name" value="ORF"/>
    <property type="match status" value="1"/>
</dbReference>
<evidence type="ECO:0000313" key="4">
    <source>
        <dbReference type="Proteomes" id="UP001189429"/>
    </source>
</evidence>
<dbReference type="EMBL" id="CAUYUJ010006033">
    <property type="protein sequence ID" value="CAK0815893.1"/>
    <property type="molecule type" value="Genomic_DNA"/>
</dbReference>
<dbReference type="InterPro" id="IPR005804">
    <property type="entry name" value="FA_desaturase_dom"/>
</dbReference>
<name>A0ABN9RAF0_9DINO</name>
<evidence type="ECO:0000256" key="1">
    <source>
        <dbReference type="SAM" id="Phobius"/>
    </source>
</evidence>
<protein>
    <recommendedName>
        <fullName evidence="2">Fatty acid desaturase domain-containing protein</fullName>
    </recommendedName>
</protein>
<feature type="transmembrane region" description="Helical" evidence="1">
    <location>
        <begin position="81"/>
        <end position="99"/>
    </location>
</feature>
<keyword evidence="4" id="KW-1185">Reference proteome</keyword>
<reference evidence="3" key="1">
    <citation type="submission" date="2023-10" db="EMBL/GenBank/DDBJ databases">
        <authorList>
            <person name="Chen Y."/>
            <person name="Shah S."/>
            <person name="Dougan E. K."/>
            <person name="Thang M."/>
            <person name="Chan C."/>
        </authorList>
    </citation>
    <scope>NUCLEOTIDE SEQUENCE [LARGE SCALE GENOMIC DNA]</scope>
</reference>
<feature type="domain" description="Fatty acid desaturase" evidence="2">
    <location>
        <begin position="1"/>
        <end position="179"/>
    </location>
</feature>
<sequence>MMHHKENNMFEKDLSSTEPYQRDSFAHFLHYWAMFWRLTIVLPLWASRRQQWKTCRDCVLGLFIWVSAQLLLRQSGHGIYAFYQFTLPAIISSFALMFGNWSQHMFVHPLVADCDDLLSSYRYNCALTLNVFNHFDNQVAFNDGYHITHHVHPSCHWTELPFLFLKNLEKYAEHDPVVFDRCGFFDIGLNFLIRKSFDPDGAWRWAAEHLVSFGPEKRSVAEARAFLEERLRPIPERTAEKAPK</sequence>
<dbReference type="PANTHER" id="PTHR36459:SF1">
    <property type="entry name" value="FATTY ACID DESATURASE DOMAIN-CONTAINING PROTEIN-RELATED"/>
    <property type="match status" value="1"/>
</dbReference>